<evidence type="ECO:0000313" key="9">
    <source>
        <dbReference type="Proteomes" id="UP000270094"/>
    </source>
</evidence>
<keyword evidence="5" id="KW-0325">Glycoprotein</keyword>
<keyword evidence="3" id="KW-0677">Repeat</keyword>
<gene>
    <name evidence="8" type="ORF">SVUK_LOCUS13088</name>
</gene>
<dbReference type="Proteomes" id="UP000270094">
    <property type="component" value="Unassembled WGS sequence"/>
</dbReference>
<feature type="domain" description="Sushi" evidence="7">
    <location>
        <begin position="68"/>
        <end position="127"/>
    </location>
</feature>
<comment type="caution">
    <text evidence="6">Lacks conserved residue(s) required for the propagation of feature annotation.</text>
</comment>
<name>A0A3P7IY74_STRVU</name>
<accession>A0A3P7IY74</accession>
<dbReference type="Gene3D" id="2.10.70.10">
    <property type="entry name" value="Complement Module, domain 1"/>
    <property type="match status" value="1"/>
</dbReference>
<dbReference type="Pfam" id="PF00084">
    <property type="entry name" value="Sushi"/>
    <property type="match status" value="1"/>
</dbReference>
<evidence type="ECO:0000256" key="3">
    <source>
        <dbReference type="ARBA" id="ARBA00022737"/>
    </source>
</evidence>
<dbReference type="CDD" id="cd00033">
    <property type="entry name" value="CCP"/>
    <property type="match status" value="1"/>
</dbReference>
<dbReference type="PROSITE" id="PS50923">
    <property type="entry name" value="SUSHI"/>
    <property type="match status" value="1"/>
</dbReference>
<dbReference type="OrthoDB" id="547680at2759"/>
<evidence type="ECO:0000256" key="2">
    <source>
        <dbReference type="ARBA" id="ARBA00022729"/>
    </source>
</evidence>
<keyword evidence="2" id="KW-0732">Signal</keyword>
<protein>
    <recommendedName>
        <fullName evidence="7">Sushi domain-containing protein</fullName>
    </recommendedName>
</protein>
<feature type="disulfide bond" evidence="6">
    <location>
        <begin position="98"/>
        <end position="125"/>
    </location>
</feature>
<reference evidence="8 9" key="1">
    <citation type="submission" date="2018-11" db="EMBL/GenBank/DDBJ databases">
        <authorList>
            <consortium name="Pathogen Informatics"/>
        </authorList>
    </citation>
    <scope>NUCLEOTIDE SEQUENCE [LARGE SCALE GENOMIC DNA]</scope>
</reference>
<dbReference type="SUPFAM" id="SSF57535">
    <property type="entry name" value="Complement control module/SCR domain"/>
    <property type="match status" value="1"/>
</dbReference>
<keyword evidence="9" id="KW-1185">Reference proteome</keyword>
<evidence type="ECO:0000256" key="1">
    <source>
        <dbReference type="ARBA" id="ARBA00022659"/>
    </source>
</evidence>
<keyword evidence="1 6" id="KW-0768">Sushi</keyword>
<dbReference type="InterPro" id="IPR035976">
    <property type="entry name" value="Sushi/SCR/CCP_sf"/>
</dbReference>
<dbReference type="EMBL" id="UYYB01100975">
    <property type="protein sequence ID" value="VDM78090.1"/>
    <property type="molecule type" value="Genomic_DNA"/>
</dbReference>
<evidence type="ECO:0000256" key="4">
    <source>
        <dbReference type="ARBA" id="ARBA00023157"/>
    </source>
</evidence>
<dbReference type="InterPro" id="IPR016187">
    <property type="entry name" value="CTDL_fold"/>
</dbReference>
<dbReference type="PANTHER" id="PTHR46393">
    <property type="entry name" value="SUSHI DOMAIN-CONTAINING PROTEIN"/>
    <property type="match status" value="1"/>
</dbReference>
<sequence length="160" mass="17677">MMDVLGVFEGLCYSASREERADWLGAQRKCLDRGATLPMKMSEISQRGLRAALAASPFQKEFYWIEPKSCTFPGVGEAGRVSFSSQTFAIGSFSVYTCEDGYELEGETERSCEEDARWTGSIPKCKKKKCNNVDVWSGGGIVRLLNGTNEFGNEVGLKET</sequence>
<evidence type="ECO:0000256" key="6">
    <source>
        <dbReference type="PROSITE-ProRule" id="PRU00302"/>
    </source>
</evidence>
<dbReference type="SUPFAM" id="SSF56436">
    <property type="entry name" value="C-type lectin-like"/>
    <property type="match status" value="1"/>
</dbReference>
<dbReference type="InterPro" id="IPR000436">
    <property type="entry name" value="Sushi_SCR_CCP_dom"/>
</dbReference>
<keyword evidence="4 6" id="KW-1015">Disulfide bond</keyword>
<evidence type="ECO:0000259" key="7">
    <source>
        <dbReference type="PROSITE" id="PS50923"/>
    </source>
</evidence>
<dbReference type="SMART" id="SM00032">
    <property type="entry name" value="CCP"/>
    <property type="match status" value="1"/>
</dbReference>
<evidence type="ECO:0000256" key="5">
    <source>
        <dbReference type="ARBA" id="ARBA00023180"/>
    </source>
</evidence>
<dbReference type="PANTHER" id="PTHR46393:SF7">
    <property type="entry name" value="COMPLEMENT C2"/>
    <property type="match status" value="1"/>
</dbReference>
<dbReference type="AlphaFoldDB" id="A0A3P7IY74"/>
<proteinExistence type="predicted"/>
<organism evidence="8 9">
    <name type="scientific">Strongylus vulgaris</name>
    <name type="common">Blood worm</name>
    <dbReference type="NCBI Taxonomy" id="40348"/>
    <lineage>
        <taxon>Eukaryota</taxon>
        <taxon>Metazoa</taxon>
        <taxon>Ecdysozoa</taxon>
        <taxon>Nematoda</taxon>
        <taxon>Chromadorea</taxon>
        <taxon>Rhabditida</taxon>
        <taxon>Rhabditina</taxon>
        <taxon>Rhabditomorpha</taxon>
        <taxon>Strongyloidea</taxon>
        <taxon>Strongylidae</taxon>
        <taxon>Strongylus</taxon>
    </lineage>
</organism>
<evidence type="ECO:0000313" key="8">
    <source>
        <dbReference type="EMBL" id="VDM78090.1"/>
    </source>
</evidence>